<evidence type="ECO:0000313" key="9">
    <source>
        <dbReference type="Proteomes" id="UP000261739"/>
    </source>
</evidence>
<comment type="subcellular location">
    <subcellularLocation>
        <location evidence="1">Membrane</location>
        <topology evidence="1">Multi-pass membrane protein</topology>
    </subcellularLocation>
</comment>
<dbReference type="Pfam" id="PF00916">
    <property type="entry name" value="Sulfate_transp"/>
    <property type="match status" value="1"/>
</dbReference>
<dbReference type="InterPro" id="IPR001902">
    <property type="entry name" value="SLC26A/SulP_fam"/>
</dbReference>
<keyword evidence="4 6" id="KW-0472">Membrane</keyword>
<dbReference type="PANTHER" id="PTHR11814">
    <property type="entry name" value="SULFATE TRANSPORTER"/>
    <property type="match status" value="1"/>
</dbReference>
<evidence type="ECO:0000256" key="2">
    <source>
        <dbReference type="ARBA" id="ARBA00022692"/>
    </source>
</evidence>
<feature type="transmembrane region" description="Helical" evidence="6">
    <location>
        <begin position="250"/>
        <end position="276"/>
    </location>
</feature>
<keyword evidence="2 6" id="KW-0812">Transmembrane</keyword>
<dbReference type="InterPro" id="IPR036513">
    <property type="entry name" value="STAS_dom_sf"/>
</dbReference>
<protein>
    <submittedName>
        <fullName evidence="8">Sodium-independent anion transporter</fullName>
    </submittedName>
</protein>
<dbReference type="GO" id="GO:0055085">
    <property type="term" value="P:transmembrane transport"/>
    <property type="evidence" value="ECO:0007669"/>
    <property type="project" value="InterPro"/>
</dbReference>
<evidence type="ECO:0000256" key="3">
    <source>
        <dbReference type="ARBA" id="ARBA00022989"/>
    </source>
</evidence>
<dbReference type="GO" id="GO:0016020">
    <property type="term" value="C:membrane"/>
    <property type="evidence" value="ECO:0007669"/>
    <property type="project" value="UniProtKB-SubCell"/>
</dbReference>
<dbReference type="EMBL" id="DQID01000135">
    <property type="protein sequence ID" value="HCT14121.1"/>
    <property type="molecule type" value="Genomic_DNA"/>
</dbReference>
<feature type="transmembrane region" description="Helical" evidence="6">
    <location>
        <begin position="102"/>
        <end position="124"/>
    </location>
</feature>
<evidence type="ECO:0000256" key="5">
    <source>
        <dbReference type="SAM" id="MobiDB-lite"/>
    </source>
</evidence>
<dbReference type="Proteomes" id="UP000261739">
    <property type="component" value="Unassembled WGS sequence"/>
</dbReference>
<feature type="transmembrane region" description="Helical" evidence="6">
    <location>
        <begin position="351"/>
        <end position="376"/>
    </location>
</feature>
<dbReference type="PROSITE" id="PS50801">
    <property type="entry name" value="STAS"/>
    <property type="match status" value="1"/>
</dbReference>
<dbReference type="STRING" id="863239.GCA_000213935_02223"/>
<gene>
    <name evidence="8" type="ORF">DIW82_04810</name>
</gene>
<feature type="transmembrane region" description="Helical" evidence="6">
    <location>
        <begin position="178"/>
        <end position="196"/>
    </location>
</feature>
<dbReference type="Gene3D" id="3.30.750.24">
    <property type="entry name" value="STAS domain"/>
    <property type="match status" value="1"/>
</dbReference>
<feature type="transmembrane region" description="Helical" evidence="6">
    <location>
        <begin position="382"/>
        <end position="415"/>
    </location>
</feature>
<dbReference type="SUPFAM" id="SSF52091">
    <property type="entry name" value="SpoIIaa-like"/>
    <property type="match status" value="1"/>
</dbReference>
<proteinExistence type="predicted"/>
<accession>A0A3D4SYP9</accession>
<feature type="transmembrane region" description="Helical" evidence="6">
    <location>
        <begin position="52"/>
        <end position="73"/>
    </location>
</feature>
<keyword evidence="3 6" id="KW-1133">Transmembrane helix</keyword>
<dbReference type="Pfam" id="PF01740">
    <property type="entry name" value="STAS"/>
    <property type="match status" value="1"/>
</dbReference>
<evidence type="ECO:0000256" key="6">
    <source>
        <dbReference type="SAM" id="Phobius"/>
    </source>
</evidence>
<dbReference type="InterPro" id="IPR011547">
    <property type="entry name" value="SLC26A/SulP_dom"/>
</dbReference>
<evidence type="ECO:0000259" key="7">
    <source>
        <dbReference type="PROSITE" id="PS50801"/>
    </source>
</evidence>
<evidence type="ECO:0000256" key="4">
    <source>
        <dbReference type="ARBA" id="ARBA00023136"/>
    </source>
</evidence>
<feature type="transmembrane region" description="Helical" evidence="6">
    <location>
        <begin position="80"/>
        <end position="96"/>
    </location>
</feature>
<dbReference type="AlphaFoldDB" id="A0A3D4SYP9"/>
<comment type="caution">
    <text evidence="8">The sequence shown here is derived from an EMBL/GenBank/DDBJ whole genome shotgun (WGS) entry which is preliminary data.</text>
</comment>
<feature type="transmembrane region" description="Helical" evidence="6">
    <location>
        <begin position="325"/>
        <end position="344"/>
    </location>
</feature>
<evidence type="ECO:0000313" key="8">
    <source>
        <dbReference type="EMBL" id="HCT14121.1"/>
    </source>
</evidence>
<dbReference type="CDD" id="cd07042">
    <property type="entry name" value="STAS_SulP_like_sulfate_transporter"/>
    <property type="match status" value="1"/>
</dbReference>
<feature type="domain" description="STAS" evidence="7">
    <location>
        <begin position="437"/>
        <end position="559"/>
    </location>
</feature>
<name>A0A3D4SYP9_9CORY</name>
<reference evidence="8 9" key="1">
    <citation type="journal article" date="2018" name="Nat. Biotechnol.">
        <title>A standardized bacterial taxonomy based on genome phylogeny substantially revises the tree of life.</title>
        <authorList>
            <person name="Parks D.H."/>
            <person name="Chuvochina M."/>
            <person name="Waite D.W."/>
            <person name="Rinke C."/>
            <person name="Skarshewski A."/>
            <person name="Chaumeil P.A."/>
            <person name="Hugenholtz P."/>
        </authorList>
    </citation>
    <scope>NUCLEOTIDE SEQUENCE [LARGE SCALE GENOMIC DNA]</scope>
    <source>
        <strain evidence="8">UBA11247</strain>
    </source>
</reference>
<organism evidence="8 9">
    <name type="scientific">Corynebacterium nuruki</name>
    <dbReference type="NCBI Taxonomy" id="1032851"/>
    <lineage>
        <taxon>Bacteria</taxon>
        <taxon>Bacillati</taxon>
        <taxon>Actinomycetota</taxon>
        <taxon>Actinomycetes</taxon>
        <taxon>Mycobacteriales</taxon>
        <taxon>Corynebacteriaceae</taxon>
        <taxon>Corynebacterium</taxon>
    </lineage>
</organism>
<dbReference type="InterPro" id="IPR002645">
    <property type="entry name" value="STAS_dom"/>
</dbReference>
<feature type="transmembrane region" description="Helical" evidence="6">
    <location>
        <begin position="203"/>
        <end position="224"/>
    </location>
</feature>
<feature type="region of interest" description="Disordered" evidence="5">
    <location>
        <begin position="558"/>
        <end position="583"/>
    </location>
</feature>
<sequence length="583" mass="59648">MLRRCFPGPASAGSYRLSWLRDDLVAGLVLTALLIPAGLGYAEVAGLPPVTGLYATIAPLLVYALIGPSRVLILGPDSSLAPIIAAAVVPMAVAGPDRVALAGVLALEVGAVLLVAAVLHLGALTRLLAKPIRIGYLNGVALVVVVGQLPGLFGLDVGGDSLSGQLTAAVRGIVDGDAVPRAAVLGLGSLALILACRAVSRRIPGVLVAVVVATVTVAVCGWRGDVPVVGAMPRGLPEISFGSVSPEEAFALLVPATGIALIAFADTGVLSSAFAARDGRHVDSNHEMAALGGANIAAGLFGGFPVSASSSRTPVAAEAGARTQLTAVIGALLVLTALLLIPGITTDLPSAALSAVVITAALSLVDVSAVVSLFTIDRVEGAICLAATAGVAVLGVLEGIAVAVVLALVTFINAFSRPYRTQLGKVPGLPGYHDMTRYPQAEPVTGTVLLRFDAPLFFGNGAAFDEWARGTVDSALAQGRDIHTVVLASEPVTRLDSSAIDELVEFDDYLHSRGITLYFAEMKDPVREQLGHYRLRIGQRPRFPADRFAPTLETIVGRLEDTGDDPPPPGGNDGIPPSGTALQ</sequence>
<evidence type="ECO:0000256" key="1">
    <source>
        <dbReference type="ARBA" id="ARBA00004141"/>
    </source>
</evidence>
<feature type="transmembrane region" description="Helical" evidence="6">
    <location>
        <begin position="136"/>
        <end position="158"/>
    </location>
</feature>